<keyword evidence="3" id="KW-1185">Reference proteome</keyword>
<dbReference type="AlphaFoldDB" id="A0A4Z0WC76"/>
<comment type="caution">
    <text evidence="2">The sequence shown here is derived from an EMBL/GenBank/DDBJ whole genome shotgun (WGS) entry which is preliminary data.</text>
</comment>
<evidence type="ECO:0000256" key="1">
    <source>
        <dbReference type="SAM" id="MobiDB-lite"/>
    </source>
</evidence>
<gene>
    <name evidence="2" type="ORF">E4656_15425</name>
</gene>
<dbReference type="OrthoDB" id="7346546at2"/>
<evidence type="ECO:0000313" key="3">
    <source>
        <dbReference type="Proteomes" id="UP000297475"/>
    </source>
</evidence>
<accession>A0A4Z0WC76</accession>
<dbReference type="Pfam" id="PF10986">
    <property type="entry name" value="ZrgA"/>
    <property type="match status" value="1"/>
</dbReference>
<feature type="region of interest" description="Disordered" evidence="1">
    <location>
        <begin position="95"/>
        <end position="165"/>
    </location>
</feature>
<protein>
    <submittedName>
        <fullName evidence="2">DUF2796 domain-containing protein</fullName>
    </submittedName>
</protein>
<dbReference type="EMBL" id="SRMF01000007">
    <property type="protein sequence ID" value="TGG91815.1"/>
    <property type="molecule type" value="Genomic_DNA"/>
</dbReference>
<evidence type="ECO:0000313" key="2">
    <source>
        <dbReference type="EMBL" id="TGG91815.1"/>
    </source>
</evidence>
<reference evidence="2 3" key="1">
    <citation type="submission" date="2019-04" db="EMBL/GenBank/DDBJ databases">
        <title>Natronospirillum operosus gen. nov., sp. nov., a haloalkaliphilic satellite isolated from decaying biomass of laboratory culture of cyanobacterium Geitlerinema sp. and proposal of Natronospirillaceae fam. nov. and Saccharospirillaceae fam. nov.</title>
        <authorList>
            <person name="Kevbrin V."/>
            <person name="Boltyanskaya Y."/>
            <person name="Koziaeva V."/>
            <person name="Grouzdev D.S."/>
            <person name="Park M."/>
            <person name="Cho J."/>
        </authorList>
    </citation>
    <scope>NUCLEOTIDE SEQUENCE [LARGE SCALE GENOMIC DNA]</scope>
    <source>
        <strain evidence="2 3">G-116</strain>
    </source>
</reference>
<proteinExistence type="predicted"/>
<dbReference type="Proteomes" id="UP000297475">
    <property type="component" value="Unassembled WGS sequence"/>
</dbReference>
<dbReference type="InterPro" id="IPR021253">
    <property type="entry name" value="ZrgA-like"/>
</dbReference>
<name>A0A4Z0WC76_9GAMM</name>
<organism evidence="2 3">
    <name type="scientific">Natronospirillum operosum</name>
    <dbReference type="NCBI Taxonomy" id="2759953"/>
    <lineage>
        <taxon>Bacteria</taxon>
        <taxon>Pseudomonadati</taxon>
        <taxon>Pseudomonadota</taxon>
        <taxon>Gammaproteobacteria</taxon>
        <taxon>Oceanospirillales</taxon>
        <taxon>Natronospirillaceae</taxon>
        <taxon>Natronospirillum</taxon>
    </lineage>
</organism>
<sequence>MGAHVHGAAQLLVAVDHDHVDVLLQSPSYNVVGFEHFARHEADEALLLEAEEKLLAAEYVFQLASAANCSLDDVDLVSEQLAEMRGEEFEVHYHEHGHDDHGHDDHGHDDHGHDDHGHDDHGHDDHGHDDHGHDDHGHDDHGHDDHGHDDHGHDDHSSDDHGERSVHTEFNLEYRFHCDNIGALNGLEVTAFDNFPGFESVDVQWIVNGQQGAARTQPGSRSVQF</sequence>